<comment type="catalytic activity">
    <reaction evidence="7">
        <text>a CDP-1,2-diacyl-sn-glycerol + sn-glycerol 3-phosphate = a 1,2-diacyl-sn-glycero-3-phospho-(1'-sn-glycero-3'-phosphate) + CMP + H(+)</text>
        <dbReference type="Rhea" id="RHEA:12593"/>
        <dbReference type="ChEBI" id="CHEBI:15378"/>
        <dbReference type="ChEBI" id="CHEBI:57597"/>
        <dbReference type="ChEBI" id="CHEBI:58332"/>
        <dbReference type="ChEBI" id="CHEBI:60110"/>
        <dbReference type="ChEBI" id="CHEBI:60377"/>
        <dbReference type="EC" id="2.7.8.5"/>
    </reaction>
</comment>
<dbReference type="EMBL" id="VDEP01000507">
    <property type="protein sequence ID" value="KAA1067279.1"/>
    <property type="molecule type" value="Genomic_DNA"/>
</dbReference>
<evidence type="ECO:0000256" key="6">
    <source>
        <dbReference type="ARBA" id="ARBA00023264"/>
    </source>
</evidence>
<comment type="similarity">
    <text evidence="7">Belongs to the CDP-alcohol phosphatidyltransferase class-II family.</text>
</comment>
<evidence type="ECO:0000313" key="11">
    <source>
        <dbReference type="Proteomes" id="UP000325313"/>
    </source>
</evidence>
<keyword evidence="4 7" id="KW-0443">Lipid metabolism</keyword>
<dbReference type="InterPro" id="IPR016270">
    <property type="entry name" value="PGS1"/>
</dbReference>
<dbReference type="Proteomes" id="UP000325313">
    <property type="component" value="Unassembled WGS sequence"/>
</dbReference>
<dbReference type="PANTHER" id="PTHR12586:SF1">
    <property type="entry name" value="CDP-DIACYLGLYCEROL--GLYCEROL-3-PHOSPHATE 3-PHOSPHATIDYLTRANSFERASE, MITOCHONDRIAL"/>
    <property type="match status" value="1"/>
</dbReference>
<dbReference type="AlphaFoldDB" id="A0A5B0M5P6"/>
<comment type="pathway">
    <text evidence="7">Phospholipid metabolism; phosphatidylglycerol biosynthesis; phosphatidylglycerol from CDP-diacylglycerol: step 1/2.</text>
</comment>
<sequence>MRFPDQVEICLFHTSELFGILKRFVPRRFDEGFGLQHKKIYGADQDVIMSG</sequence>
<dbReference type="PANTHER" id="PTHR12586">
    <property type="entry name" value="CDP-DIACYLGLYCEROL--SERINE O-PHOSPHATIDYLTRANSFERASE"/>
    <property type="match status" value="1"/>
</dbReference>
<evidence type="ECO:0000256" key="3">
    <source>
        <dbReference type="ARBA" id="ARBA00022737"/>
    </source>
</evidence>
<dbReference type="Proteomes" id="UP000324748">
    <property type="component" value="Unassembled WGS sequence"/>
</dbReference>
<dbReference type="OrthoDB" id="10250191at2759"/>
<proteinExistence type="inferred from homology"/>
<dbReference type="EMBL" id="VSWC01000170">
    <property type="protein sequence ID" value="KAA1071493.1"/>
    <property type="molecule type" value="Genomic_DNA"/>
</dbReference>
<keyword evidence="2 7" id="KW-0808">Transferase</keyword>
<keyword evidence="5 7" id="KW-0594">Phospholipid biosynthesis</keyword>
<gene>
    <name evidence="9" type="primary">PGS1_1</name>
    <name evidence="8" type="synonym">PGS1_3</name>
    <name evidence="9" type="ORF">PGT21_009759</name>
    <name evidence="8" type="ORF">PGTUg99_030678</name>
</gene>
<dbReference type="Gene3D" id="3.30.870.10">
    <property type="entry name" value="Endonuclease Chain A"/>
    <property type="match status" value="1"/>
</dbReference>
<keyword evidence="1 7" id="KW-0444">Lipid biosynthesis</keyword>
<dbReference type="GO" id="GO:0005739">
    <property type="term" value="C:mitochondrion"/>
    <property type="evidence" value="ECO:0007669"/>
    <property type="project" value="UniProtKB-SubCell"/>
</dbReference>
<keyword evidence="10" id="KW-1185">Reference proteome</keyword>
<name>A0A5B0M5P6_PUCGR</name>
<evidence type="ECO:0000256" key="2">
    <source>
        <dbReference type="ARBA" id="ARBA00022679"/>
    </source>
</evidence>
<evidence type="ECO:0000256" key="7">
    <source>
        <dbReference type="RuleBase" id="RU365024"/>
    </source>
</evidence>
<comment type="subcellular location">
    <subcellularLocation>
        <location evidence="7">Mitochondrion</location>
    </subcellularLocation>
</comment>
<evidence type="ECO:0000313" key="8">
    <source>
        <dbReference type="EMBL" id="KAA1067279.1"/>
    </source>
</evidence>
<dbReference type="GO" id="GO:0032049">
    <property type="term" value="P:cardiolipin biosynthetic process"/>
    <property type="evidence" value="ECO:0007669"/>
    <property type="project" value="InterPro"/>
</dbReference>
<evidence type="ECO:0000313" key="10">
    <source>
        <dbReference type="Proteomes" id="UP000324748"/>
    </source>
</evidence>
<evidence type="ECO:0000256" key="1">
    <source>
        <dbReference type="ARBA" id="ARBA00022516"/>
    </source>
</evidence>
<keyword evidence="6 7" id="KW-1208">Phospholipid metabolism</keyword>
<organism evidence="9 10">
    <name type="scientific">Puccinia graminis f. sp. tritici</name>
    <dbReference type="NCBI Taxonomy" id="56615"/>
    <lineage>
        <taxon>Eukaryota</taxon>
        <taxon>Fungi</taxon>
        <taxon>Dikarya</taxon>
        <taxon>Basidiomycota</taxon>
        <taxon>Pucciniomycotina</taxon>
        <taxon>Pucciniomycetes</taxon>
        <taxon>Pucciniales</taxon>
        <taxon>Pucciniaceae</taxon>
        <taxon>Puccinia</taxon>
    </lineage>
</organism>
<comment type="caution">
    <text evidence="9">The sequence shown here is derived from an EMBL/GenBank/DDBJ whole genome shotgun (WGS) entry which is preliminary data.</text>
</comment>
<dbReference type="UniPathway" id="UPA00084">
    <property type="reaction ID" value="UER00503"/>
</dbReference>
<evidence type="ECO:0000256" key="5">
    <source>
        <dbReference type="ARBA" id="ARBA00023209"/>
    </source>
</evidence>
<evidence type="ECO:0000313" key="9">
    <source>
        <dbReference type="EMBL" id="KAA1071493.1"/>
    </source>
</evidence>
<accession>A0A5B0M5P6</accession>
<keyword evidence="3" id="KW-0677">Repeat</keyword>
<evidence type="ECO:0000256" key="4">
    <source>
        <dbReference type="ARBA" id="ARBA00023098"/>
    </source>
</evidence>
<comment type="function">
    <text evidence="7">Functions in the biosynthesis of the anionic phospholipids phosphatidylglycerol and cardiolipin.</text>
</comment>
<reference evidence="10 11" key="1">
    <citation type="submission" date="2019-05" db="EMBL/GenBank/DDBJ databases">
        <title>Emergence of the Ug99 lineage of the wheat stem rust pathogen through somatic hybridization.</title>
        <authorList>
            <person name="Li F."/>
            <person name="Upadhyaya N.M."/>
            <person name="Sperschneider J."/>
            <person name="Matny O."/>
            <person name="Nguyen-Phuc H."/>
            <person name="Mago R."/>
            <person name="Raley C."/>
            <person name="Miller M.E."/>
            <person name="Silverstein K.A.T."/>
            <person name="Henningsen E."/>
            <person name="Hirsch C.D."/>
            <person name="Visser B."/>
            <person name="Pretorius Z.A."/>
            <person name="Steffenson B.J."/>
            <person name="Schwessinger B."/>
            <person name="Dodds P.N."/>
            <person name="Figueroa M."/>
        </authorList>
    </citation>
    <scope>NUCLEOTIDE SEQUENCE [LARGE SCALE GENOMIC DNA]</scope>
    <source>
        <strain evidence="9">21-0</strain>
        <strain evidence="8 11">Ug99</strain>
    </source>
</reference>
<keyword evidence="7" id="KW-0067">ATP-binding</keyword>
<dbReference type="GO" id="GO:0005524">
    <property type="term" value="F:ATP binding"/>
    <property type="evidence" value="ECO:0007669"/>
    <property type="project" value="UniProtKB-KW"/>
</dbReference>
<keyword evidence="7" id="KW-0496">Mitochondrion</keyword>
<keyword evidence="7" id="KW-0547">Nucleotide-binding</keyword>
<protein>
    <recommendedName>
        <fullName evidence="7">CDP-diacylglycerol--glycerol-3-phosphate 3-phosphatidyltransferase</fullName>
        <ecNumber evidence="7">2.7.8.5</ecNumber>
    </recommendedName>
</protein>
<dbReference type="GO" id="GO:0008444">
    <property type="term" value="F:CDP-diacylglycerol-glycerol-3-phosphate 3-phosphatidyltransferase activity"/>
    <property type="evidence" value="ECO:0007669"/>
    <property type="project" value="UniProtKB-EC"/>
</dbReference>
<dbReference type="EC" id="2.7.8.5" evidence="7"/>